<proteinExistence type="predicted"/>
<protein>
    <submittedName>
        <fullName evidence="1">Uncharacterized protein</fullName>
    </submittedName>
</protein>
<gene>
    <name evidence="1" type="ORF">GOODEAATRI_031475</name>
</gene>
<organism evidence="1 2">
    <name type="scientific">Goodea atripinnis</name>
    <dbReference type="NCBI Taxonomy" id="208336"/>
    <lineage>
        <taxon>Eukaryota</taxon>
        <taxon>Metazoa</taxon>
        <taxon>Chordata</taxon>
        <taxon>Craniata</taxon>
        <taxon>Vertebrata</taxon>
        <taxon>Euteleostomi</taxon>
        <taxon>Actinopterygii</taxon>
        <taxon>Neopterygii</taxon>
        <taxon>Teleostei</taxon>
        <taxon>Neoteleostei</taxon>
        <taxon>Acanthomorphata</taxon>
        <taxon>Ovalentaria</taxon>
        <taxon>Atherinomorphae</taxon>
        <taxon>Cyprinodontiformes</taxon>
        <taxon>Goodeidae</taxon>
        <taxon>Goodea</taxon>
    </lineage>
</organism>
<dbReference type="EMBL" id="JAHRIO010005377">
    <property type="protein sequence ID" value="MEQ2160226.1"/>
    <property type="molecule type" value="Genomic_DNA"/>
</dbReference>
<accession>A0ABV0MMR0</accession>
<comment type="caution">
    <text evidence="1">The sequence shown here is derived from an EMBL/GenBank/DDBJ whole genome shotgun (WGS) entry which is preliminary data.</text>
</comment>
<feature type="non-terminal residue" evidence="1">
    <location>
        <position position="1"/>
    </location>
</feature>
<evidence type="ECO:0000313" key="1">
    <source>
        <dbReference type="EMBL" id="MEQ2160226.1"/>
    </source>
</evidence>
<dbReference type="Proteomes" id="UP001476798">
    <property type="component" value="Unassembled WGS sequence"/>
</dbReference>
<evidence type="ECO:0000313" key="2">
    <source>
        <dbReference type="Proteomes" id="UP001476798"/>
    </source>
</evidence>
<keyword evidence="2" id="KW-1185">Reference proteome</keyword>
<reference evidence="1 2" key="1">
    <citation type="submission" date="2021-06" db="EMBL/GenBank/DDBJ databases">
        <authorList>
            <person name="Palmer J.M."/>
        </authorList>
    </citation>
    <scope>NUCLEOTIDE SEQUENCE [LARGE SCALE GENOMIC DNA]</scope>
    <source>
        <strain evidence="1 2">GA_2019</strain>
        <tissue evidence="1">Muscle</tissue>
    </source>
</reference>
<name>A0ABV0MMR0_9TELE</name>
<sequence length="75" mass="8345">NSEYVHRKQTYLRNKRTVDLLQDVVHLEQFGLDEGTVGSADMAYVVQAQVVEDQNVPVISLKGTVQVAGYVVVNL</sequence>